<evidence type="ECO:0000256" key="5">
    <source>
        <dbReference type="ARBA" id="ARBA00022692"/>
    </source>
</evidence>
<evidence type="ECO:0000256" key="3">
    <source>
        <dbReference type="ARBA" id="ARBA00022448"/>
    </source>
</evidence>
<accession>A0A3A4ADB6</accession>
<sequence length="803" mass="83410">MEMRSGAPRRWAVLAVCCLSLFLVGLDTTIVNVALPAVGAGLDVGTRGLEWAVDAYTLVLAGLLVSAGALADRFGRRRVFRLGMAVFAAGSVACALAPSIGVLVAARVVQGVGGSMLSPVALAIVVNVITEPRERARAIGVWAAVFGVSMAVGPLAGGALITAFGWRAVFWVNVPVIVVALALTAIVVPESRAERPRRLDVPGQVLMTVVVGGAVAVLIEGPHLGWASPVVVAGCVVVAAAVAALARVESRRAEPLVDPGLFRRPPFTAAVVSAVAVFVALSATLLLSTFHLQAGRGLGPLSAGLVTLPMALAATVCAPVSGMLVGRYGARPPLLLAGALLTAGGLALTLSGGHPDVRAHAAALLLVGAGFGFANAPITNAAVSGLPPARAGVAGGIASSARQLGSALGVAVAGGLVGDTLPADLSQASRPGWLLVTACGLLVLLLTPAAPSSATPRQALPARREPGPDPGEDHAVTPECTARWLPVRITAGGGVRAPGRGEPRPVGAARRGWPRGGAARMVGGEAASGENGSVTEQEIEAKGFQVNLEVFQGPFDLLLGLIAKHKLDITEVALSQVTDEFIAYIRSHGNEWDLDQASHFLLVAATLLDLKAARLLPSGEVEDEEDLALLEARDLLFARLLQYKAYKQVAGVFAARMAEESRRFPRLVPMEPRFANLLPEVLISLTPEQFAQLAAKAMTPRPVPSVSIAHMHHPLANVREQAAILVERLRRARRATFRALVSDAAGPYEVIARFLAVLELFREGAVTFEQLEPLGELHVIWTGADAGDVSVGDDYEKNETPDE</sequence>
<feature type="compositionally biased region" description="Basic and acidic residues" evidence="8">
    <location>
        <begin position="462"/>
        <end position="476"/>
    </location>
</feature>
<feature type="transmembrane region" description="Helical" evidence="9">
    <location>
        <begin position="433"/>
        <end position="454"/>
    </location>
</feature>
<evidence type="ECO:0000256" key="1">
    <source>
        <dbReference type="ARBA" id="ARBA00004651"/>
    </source>
</evidence>
<evidence type="ECO:0000256" key="6">
    <source>
        <dbReference type="ARBA" id="ARBA00022989"/>
    </source>
</evidence>
<feature type="transmembrane region" description="Helical" evidence="9">
    <location>
        <begin position="302"/>
        <end position="322"/>
    </location>
</feature>
<dbReference type="Gene3D" id="1.20.1720.10">
    <property type="entry name" value="Multidrug resistance protein D"/>
    <property type="match status" value="1"/>
</dbReference>
<evidence type="ECO:0000259" key="10">
    <source>
        <dbReference type="PROSITE" id="PS50850"/>
    </source>
</evidence>
<dbReference type="PROSITE" id="PS00216">
    <property type="entry name" value="SUGAR_TRANSPORT_1"/>
    <property type="match status" value="1"/>
</dbReference>
<comment type="subcellular location">
    <subcellularLocation>
        <location evidence="1">Cell membrane</location>
        <topology evidence="1">Multi-pass membrane protein</topology>
    </subcellularLocation>
</comment>
<dbReference type="Pfam" id="PF07690">
    <property type="entry name" value="MFS_1"/>
    <property type="match status" value="1"/>
</dbReference>
<name>A0A3A4ADB6_9ACTN</name>
<evidence type="ECO:0000256" key="7">
    <source>
        <dbReference type="ARBA" id="ARBA00023136"/>
    </source>
</evidence>
<keyword evidence="3" id="KW-0813">Transport</keyword>
<dbReference type="GO" id="GO:0005886">
    <property type="term" value="C:plasma membrane"/>
    <property type="evidence" value="ECO:0007669"/>
    <property type="project" value="UniProtKB-SubCell"/>
</dbReference>
<dbReference type="PANTHER" id="PTHR42718">
    <property type="entry name" value="MAJOR FACILITATOR SUPERFAMILY MULTIDRUG TRANSPORTER MFSC"/>
    <property type="match status" value="1"/>
</dbReference>
<keyword evidence="12" id="KW-1185">Reference proteome</keyword>
<feature type="transmembrane region" description="Helical" evidence="9">
    <location>
        <begin position="112"/>
        <end position="129"/>
    </location>
</feature>
<feature type="transmembrane region" description="Helical" evidence="9">
    <location>
        <begin position="359"/>
        <end position="383"/>
    </location>
</feature>
<dbReference type="SUPFAM" id="SSF103473">
    <property type="entry name" value="MFS general substrate transporter"/>
    <property type="match status" value="1"/>
</dbReference>
<evidence type="ECO:0000256" key="2">
    <source>
        <dbReference type="ARBA" id="ARBA00008537"/>
    </source>
</evidence>
<dbReference type="EMBL" id="QZEY01000014">
    <property type="protein sequence ID" value="RJL24747.1"/>
    <property type="molecule type" value="Genomic_DNA"/>
</dbReference>
<dbReference type="Gene3D" id="1.20.1250.20">
    <property type="entry name" value="MFS general substrate transporter like domains"/>
    <property type="match status" value="1"/>
</dbReference>
<feature type="region of interest" description="Disordered" evidence="8">
    <location>
        <begin position="452"/>
        <end position="479"/>
    </location>
</feature>
<dbReference type="InterPro" id="IPR004638">
    <property type="entry name" value="EmrB-like"/>
</dbReference>
<dbReference type="Proteomes" id="UP000265768">
    <property type="component" value="Unassembled WGS sequence"/>
</dbReference>
<evidence type="ECO:0000313" key="12">
    <source>
        <dbReference type="Proteomes" id="UP000265768"/>
    </source>
</evidence>
<comment type="caution">
    <text evidence="11">The sequence shown here is derived from an EMBL/GenBank/DDBJ whole genome shotgun (WGS) entry which is preliminary data.</text>
</comment>
<feature type="transmembrane region" description="Helical" evidence="9">
    <location>
        <begin position="225"/>
        <end position="246"/>
    </location>
</feature>
<evidence type="ECO:0000256" key="4">
    <source>
        <dbReference type="ARBA" id="ARBA00022475"/>
    </source>
</evidence>
<proteinExistence type="inferred from homology"/>
<dbReference type="InterPro" id="IPR036259">
    <property type="entry name" value="MFS_trans_sf"/>
</dbReference>
<evidence type="ECO:0000256" key="9">
    <source>
        <dbReference type="SAM" id="Phobius"/>
    </source>
</evidence>
<dbReference type="InterPro" id="IPR005829">
    <property type="entry name" value="Sugar_transporter_CS"/>
</dbReference>
<dbReference type="Pfam" id="PF02616">
    <property type="entry name" value="SMC_ScpA"/>
    <property type="match status" value="1"/>
</dbReference>
<dbReference type="AlphaFoldDB" id="A0A3A4ADB6"/>
<comment type="similarity">
    <text evidence="2">Belongs to the major facilitator superfamily. EmrB family.</text>
</comment>
<feature type="transmembrane region" description="Helical" evidence="9">
    <location>
        <begin position="267"/>
        <end position="290"/>
    </location>
</feature>
<keyword evidence="6 9" id="KW-1133">Transmembrane helix</keyword>
<feature type="transmembrane region" description="Helical" evidence="9">
    <location>
        <begin position="201"/>
        <end position="219"/>
    </location>
</feature>
<evidence type="ECO:0000256" key="8">
    <source>
        <dbReference type="SAM" id="MobiDB-lite"/>
    </source>
</evidence>
<dbReference type="OrthoDB" id="9811016at2"/>
<feature type="domain" description="Major facilitator superfamily (MFS) profile" evidence="10">
    <location>
        <begin position="13"/>
        <end position="455"/>
    </location>
</feature>
<dbReference type="Gene3D" id="6.10.250.2410">
    <property type="match status" value="1"/>
</dbReference>
<dbReference type="InterPro" id="IPR003768">
    <property type="entry name" value="ScpA"/>
</dbReference>
<gene>
    <name evidence="11" type="ORF">D5H75_28575</name>
</gene>
<organism evidence="11 12">
    <name type="scientific">Bailinhaonella thermotolerans</name>
    <dbReference type="NCBI Taxonomy" id="1070861"/>
    <lineage>
        <taxon>Bacteria</taxon>
        <taxon>Bacillati</taxon>
        <taxon>Actinomycetota</taxon>
        <taxon>Actinomycetes</taxon>
        <taxon>Streptosporangiales</taxon>
        <taxon>Streptosporangiaceae</taxon>
        <taxon>Bailinhaonella</taxon>
    </lineage>
</organism>
<feature type="transmembrane region" description="Helical" evidence="9">
    <location>
        <begin position="51"/>
        <end position="70"/>
    </location>
</feature>
<dbReference type="InterPro" id="IPR011701">
    <property type="entry name" value="MFS"/>
</dbReference>
<dbReference type="CDD" id="cd17321">
    <property type="entry name" value="MFS_MMR_MDR_like"/>
    <property type="match status" value="1"/>
</dbReference>
<keyword evidence="7 9" id="KW-0472">Membrane</keyword>
<reference evidence="11 12" key="1">
    <citation type="submission" date="2018-09" db="EMBL/GenBank/DDBJ databases">
        <title>YIM 75507 draft genome.</title>
        <authorList>
            <person name="Tang S."/>
            <person name="Feng Y."/>
        </authorList>
    </citation>
    <scope>NUCLEOTIDE SEQUENCE [LARGE SCALE GENOMIC DNA]</scope>
    <source>
        <strain evidence="11 12">YIM 75507</strain>
    </source>
</reference>
<dbReference type="InterPro" id="IPR020846">
    <property type="entry name" value="MFS_dom"/>
</dbReference>
<feature type="transmembrane region" description="Helical" evidence="9">
    <location>
        <begin position="141"/>
        <end position="164"/>
    </location>
</feature>
<dbReference type="PANTHER" id="PTHR42718:SF9">
    <property type="entry name" value="MAJOR FACILITATOR SUPERFAMILY MULTIDRUG TRANSPORTER MFSC"/>
    <property type="match status" value="1"/>
</dbReference>
<keyword evidence="5 9" id="KW-0812">Transmembrane</keyword>
<feature type="transmembrane region" description="Helical" evidence="9">
    <location>
        <begin position="334"/>
        <end position="353"/>
    </location>
</feature>
<keyword evidence="4" id="KW-1003">Cell membrane</keyword>
<feature type="transmembrane region" description="Helical" evidence="9">
    <location>
        <begin position="170"/>
        <end position="189"/>
    </location>
</feature>
<dbReference type="PRINTS" id="PR01036">
    <property type="entry name" value="TCRTETB"/>
</dbReference>
<feature type="transmembrane region" description="Helical" evidence="9">
    <location>
        <begin position="82"/>
        <end position="106"/>
    </location>
</feature>
<feature type="compositionally biased region" description="Low complexity" evidence="8">
    <location>
        <begin position="504"/>
        <end position="520"/>
    </location>
</feature>
<dbReference type="NCBIfam" id="TIGR00711">
    <property type="entry name" value="efflux_EmrB"/>
    <property type="match status" value="1"/>
</dbReference>
<evidence type="ECO:0000313" key="11">
    <source>
        <dbReference type="EMBL" id="RJL24747.1"/>
    </source>
</evidence>
<protein>
    <submittedName>
        <fullName evidence="11">DHA2 family efflux MFS transporter permease subunit</fullName>
    </submittedName>
</protein>
<feature type="region of interest" description="Disordered" evidence="8">
    <location>
        <begin position="493"/>
        <end position="532"/>
    </location>
</feature>
<dbReference type="GO" id="GO:0022857">
    <property type="term" value="F:transmembrane transporter activity"/>
    <property type="evidence" value="ECO:0007669"/>
    <property type="project" value="InterPro"/>
</dbReference>
<dbReference type="PROSITE" id="PS50850">
    <property type="entry name" value="MFS"/>
    <property type="match status" value="1"/>
</dbReference>